<dbReference type="InterPro" id="IPR017926">
    <property type="entry name" value="GATASE"/>
</dbReference>
<evidence type="ECO:0000256" key="3">
    <source>
        <dbReference type="ARBA" id="ARBA00012291"/>
    </source>
</evidence>
<dbReference type="Gene3D" id="3.40.50.880">
    <property type="match status" value="1"/>
</dbReference>
<dbReference type="PANTHER" id="PTHR11550">
    <property type="entry name" value="CTP SYNTHASE"/>
    <property type="match status" value="1"/>
</dbReference>
<proteinExistence type="inferred from homology"/>
<dbReference type="GO" id="GO:0003883">
    <property type="term" value="F:CTP synthase activity"/>
    <property type="evidence" value="ECO:0007669"/>
    <property type="project" value="UniProtKB-EC"/>
</dbReference>
<dbReference type="GO" id="GO:0005524">
    <property type="term" value="F:ATP binding"/>
    <property type="evidence" value="ECO:0007669"/>
    <property type="project" value="UniProtKB-KW"/>
</dbReference>
<gene>
    <name evidence="11" type="ORF">SAMN05421733_105112</name>
</gene>
<dbReference type="InterPro" id="IPR004468">
    <property type="entry name" value="CTP_synthase"/>
</dbReference>
<evidence type="ECO:0000256" key="4">
    <source>
        <dbReference type="ARBA" id="ARBA00022598"/>
    </source>
</evidence>
<evidence type="ECO:0000313" key="12">
    <source>
        <dbReference type="Proteomes" id="UP000242501"/>
    </source>
</evidence>
<dbReference type="GO" id="GO:0044210">
    <property type="term" value="P:'de novo' CTP biosynthetic process"/>
    <property type="evidence" value="ECO:0007669"/>
    <property type="project" value="UniProtKB-UniPathway"/>
</dbReference>
<evidence type="ECO:0000313" key="11">
    <source>
        <dbReference type="EMBL" id="SDB92745.1"/>
    </source>
</evidence>
<keyword evidence="12" id="KW-1185">Reference proteome</keyword>
<evidence type="ECO:0000256" key="7">
    <source>
        <dbReference type="ARBA" id="ARBA00022962"/>
    </source>
</evidence>
<dbReference type="NCBIfam" id="NF004836">
    <property type="entry name" value="PRK06186.1"/>
    <property type="match status" value="1"/>
</dbReference>
<evidence type="ECO:0000256" key="1">
    <source>
        <dbReference type="ARBA" id="ARBA00005171"/>
    </source>
</evidence>
<keyword evidence="6" id="KW-0067">ATP-binding</keyword>
<protein>
    <recommendedName>
        <fullName evidence="3">CTP synthase (glutamine hydrolyzing)</fullName>
        <ecNumber evidence="3">6.3.4.2</ecNumber>
    </recommendedName>
</protein>
<evidence type="ECO:0000256" key="2">
    <source>
        <dbReference type="ARBA" id="ARBA00007533"/>
    </source>
</evidence>
<keyword evidence="11" id="KW-0808">Transferase</keyword>
<dbReference type="Proteomes" id="UP000242501">
    <property type="component" value="Unassembled WGS sequence"/>
</dbReference>
<dbReference type="EC" id="6.3.4.2" evidence="3"/>
<comment type="similarity">
    <text evidence="2">Belongs to the CTP synthase family.</text>
</comment>
<evidence type="ECO:0000256" key="6">
    <source>
        <dbReference type="ARBA" id="ARBA00022840"/>
    </source>
</evidence>
<dbReference type="GO" id="GO:0019856">
    <property type="term" value="P:pyrimidine nucleobase biosynthetic process"/>
    <property type="evidence" value="ECO:0007669"/>
    <property type="project" value="TreeGrafter"/>
</dbReference>
<comment type="pathway">
    <text evidence="1">Pyrimidine metabolism; CTP biosynthesis via de novo pathway; CTP from UDP: step 2/2.</text>
</comment>
<feature type="domain" description="Glutamine amidotransferase" evidence="10">
    <location>
        <begin position="68"/>
        <end position="217"/>
    </location>
</feature>
<keyword evidence="5" id="KW-0547">Nucleotide-binding</keyword>
<organism evidence="11 12">
    <name type="scientific">Acinetobacter boissieri</name>
    <dbReference type="NCBI Taxonomy" id="1219383"/>
    <lineage>
        <taxon>Bacteria</taxon>
        <taxon>Pseudomonadati</taxon>
        <taxon>Pseudomonadota</taxon>
        <taxon>Gammaproteobacteria</taxon>
        <taxon>Moraxellales</taxon>
        <taxon>Moraxellaceae</taxon>
        <taxon>Acinetobacter</taxon>
    </lineage>
</organism>
<evidence type="ECO:0000256" key="8">
    <source>
        <dbReference type="ARBA" id="ARBA00022975"/>
    </source>
</evidence>
<name>A0A1G6HFN0_9GAMM</name>
<dbReference type="AlphaFoldDB" id="A0A1G6HFN0"/>
<dbReference type="Pfam" id="PF00117">
    <property type="entry name" value="GATase"/>
    <property type="match status" value="1"/>
</dbReference>
<dbReference type="InterPro" id="IPR029062">
    <property type="entry name" value="Class_I_gatase-like"/>
</dbReference>
<dbReference type="GO" id="GO:0042802">
    <property type="term" value="F:identical protein binding"/>
    <property type="evidence" value="ECO:0007669"/>
    <property type="project" value="TreeGrafter"/>
</dbReference>
<evidence type="ECO:0000259" key="10">
    <source>
        <dbReference type="Pfam" id="PF00117"/>
    </source>
</evidence>
<keyword evidence="8" id="KW-0665">Pyrimidine biosynthesis</keyword>
<dbReference type="UniPathway" id="UPA00159">
    <property type="reaction ID" value="UER00277"/>
</dbReference>
<dbReference type="GO" id="GO:0016740">
    <property type="term" value="F:transferase activity"/>
    <property type="evidence" value="ECO:0007669"/>
    <property type="project" value="UniProtKB-KW"/>
</dbReference>
<dbReference type="PANTHER" id="PTHR11550:SF0">
    <property type="entry name" value="CTP SYNTHASE-RELATED"/>
    <property type="match status" value="1"/>
</dbReference>
<dbReference type="SUPFAM" id="SSF52317">
    <property type="entry name" value="Class I glutamine amidotransferase-like"/>
    <property type="match status" value="1"/>
</dbReference>
<dbReference type="EMBL" id="FMYL01000005">
    <property type="protein sequence ID" value="SDB92745.1"/>
    <property type="molecule type" value="Genomic_DNA"/>
</dbReference>
<evidence type="ECO:0000256" key="5">
    <source>
        <dbReference type="ARBA" id="ARBA00022741"/>
    </source>
</evidence>
<evidence type="ECO:0000256" key="9">
    <source>
        <dbReference type="ARBA" id="ARBA00047781"/>
    </source>
</evidence>
<keyword evidence="7 11" id="KW-0315">Glutamine amidotransferase</keyword>
<dbReference type="RefSeq" id="WP_171258546.1">
    <property type="nucleotide sequence ID" value="NZ_FMYL01000005.1"/>
</dbReference>
<dbReference type="STRING" id="1219383.SAMN05421733_105112"/>
<sequence length="245" mass="27604">MDTVNIANICLLGDFSGQVLAHKAINHSLFIADSKYKGKFTYHCVQTRDINQDIVSQFSLYDAIWCVPASPYENMSGVLNVLNYARTQHIPFLGTCGGYQHALIEYARNVLLLNNADHAEVNPDSMTQIITPLSCALVEKSDRVSVVNGTLLHRIYGVDRIEEQYHCSFGLNESYCTYFERDTLKFSAFDDHGNVRAFEISDHPFFVATSYQPERTAFQGVLHPIVNYFVLAAIENKQCCTADLI</sequence>
<reference evidence="12" key="1">
    <citation type="submission" date="2016-09" db="EMBL/GenBank/DDBJ databases">
        <authorList>
            <person name="Varghese N."/>
            <person name="Submissions S."/>
        </authorList>
    </citation>
    <scope>NUCLEOTIDE SEQUENCE [LARGE SCALE GENOMIC DNA]</scope>
    <source>
        <strain evidence="12">ANC 4422</strain>
    </source>
</reference>
<keyword evidence="4" id="KW-0436">Ligase</keyword>
<dbReference type="GO" id="GO:0005829">
    <property type="term" value="C:cytosol"/>
    <property type="evidence" value="ECO:0007669"/>
    <property type="project" value="TreeGrafter"/>
</dbReference>
<comment type="catalytic activity">
    <reaction evidence="9">
        <text>UTP + L-glutamine + ATP + H2O = CTP + L-glutamate + ADP + phosphate + 2 H(+)</text>
        <dbReference type="Rhea" id="RHEA:26426"/>
        <dbReference type="ChEBI" id="CHEBI:15377"/>
        <dbReference type="ChEBI" id="CHEBI:15378"/>
        <dbReference type="ChEBI" id="CHEBI:29985"/>
        <dbReference type="ChEBI" id="CHEBI:30616"/>
        <dbReference type="ChEBI" id="CHEBI:37563"/>
        <dbReference type="ChEBI" id="CHEBI:43474"/>
        <dbReference type="ChEBI" id="CHEBI:46398"/>
        <dbReference type="ChEBI" id="CHEBI:58359"/>
        <dbReference type="ChEBI" id="CHEBI:456216"/>
        <dbReference type="EC" id="6.3.4.2"/>
    </reaction>
</comment>
<accession>A0A1G6HFN0</accession>